<feature type="non-terminal residue" evidence="2">
    <location>
        <position position="117"/>
    </location>
</feature>
<proteinExistence type="predicted"/>
<evidence type="ECO:0000313" key="2">
    <source>
        <dbReference type="EMBL" id="GMR62001.1"/>
    </source>
</evidence>
<dbReference type="EMBL" id="BTRK01000006">
    <property type="protein sequence ID" value="GMR62001.1"/>
    <property type="molecule type" value="Genomic_DNA"/>
</dbReference>
<comment type="caution">
    <text evidence="2">The sequence shown here is derived from an EMBL/GenBank/DDBJ whole genome shotgun (WGS) entry which is preliminary data.</text>
</comment>
<protein>
    <submittedName>
        <fullName evidence="2">Uncharacterized protein</fullName>
    </submittedName>
</protein>
<keyword evidence="3" id="KW-1185">Reference proteome</keyword>
<evidence type="ECO:0000313" key="1">
    <source>
        <dbReference type="EMBL" id="GMR62000.1"/>
    </source>
</evidence>
<dbReference type="Proteomes" id="UP001328107">
    <property type="component" value="Unassembled WGS sequence"/>
</dbReference>
<name>A0AAN5DEB6_9BILA</name>
<accession>A0AAN5DEB6</accession>
<dbReference type="AlphaFoldDB" id="A0AAN5DEB6"/>
<dbReference type="EMBL" id="BTRK01000006">
    <property type="protein sequence ID" value="GMR62000.1"/>
    <property type="molecule type" value="Genomic_DNA"/>
</dbReference>
<reference evidence="3" key="1">
    <citation type="submission" date="2022-10" db="EMBL/GenBank/DDBJ databases">
        <title>Genome assembly of Pristionchus species.</title>
        <authorList>
            <person name="Yoshida K."/>
            <person name="Sommer R.J."/>
        </authorList>
    </citation>
    <scope>NUCLEOTIDE SEQUENCE [LARGE SCALE GENOMIC DNA]</scope>
    <source>
        <strain evidence="1 3">RS5460</strain>
    </source>
</reference>
<reference evidence="2" key="2">
    <citation type="submission" date="2023-06" db="EMBL/GenBank/DDBJ databases">
        <title>Genome assembly of Pristionchus species.</title>
        <authorList>
            <person name="Yoshida K."/>
            <person name="Sommer R.J."/>
        </authorList>
    </citation>
    <scope>NUCLEOTIDE SEQUENCE</scope>
    <source>
        <strain evidence="2 3">RS5460</strain>
    </source>
</reference>
<evidence type="ECO:0000313" key="3">
    <source>
        <dbReference type="Proteomes" id="UP001328107"/>
    </source>
</evidence>
<feature type="non-terminal residue" evidence="2">
    <location>
        <position position="1"/>
    </location>
</feature>
<organism evidence="2 3">
    <name type="scientific">Pristionchus mayeri</name>
    <dbReference type="NCBI Taxonomy" id="1317129"/>
    <lineage>
        <taxon>Eukaryota</taxon>
        <taxon>Metazoa</taxon>
        <taxon>Ecdysozoa</taxon>
        <taxon>Nematoda</taxon>
        <taxon>Chromadorea</taxon>
        <taxon>Rhabditida</taxon>
        <taxon>Rhabditina</taxon>
        <taxon>Diplogasteromorpha</taxon>
        <taxon>Diplogasteroidea</taxon>
        <taxon>Neodiplogasteridae</taxon>
        <taxon>Pristionchus</taxon>
    </lineage>
</organism>
<sequence>LILLVHTADQPIANFLHRSCQQPRLFYPKCSTLLASLATIPTVSETRMTDSDLEITQIPALRYQRLLYPRRNRPLTPSLSTPMFKMSSRDFMKSAELHYNRGNVDSSFTINSFQRCV</sequence>
<gene>
    <name evidence="1" type="ORF">PMAYCL1PPCAC_32195</name>
    <name evidence="2" type="ORF">PMAYCL1PPCAC_32196</name>
</gene>